<dbReference type="EMBL" id="QDGB01000341">
    <property type="protein sequence ID" value="RQX12760.1"/>
    <property type="molecule type" value="Genomic_DNA"/>
</dbReference>
<keyword evidence="1" id="KW-0378">Hydrolase</keyword>
<dbReference type="GO" id="GO:0004519">
    <property type="term" value="F:endonuclease activity"/>
    <property type="evidence" value="ECO:0007669"/>
    <property type="project" value="UniProtKB-KW"/>
</dbReference>
<organism evidence="1 2">
    <name type="scientific">Micromonospora ureilytica</name>
    <dbReference type="NCBI Taxonomy" id="709868"/>
    <lineage>
        <taxon>Bacteria</taxon>
        <taxon>Bacillati</taxon>
        <taxon>Actinomycetota</taxon>
        <taxon>Actinomycetes</taxon>
        <taxon>Micromonosporales</taxon>
        <taxon>Micromonosporaceae</taxon>
        <taxon>Micromonospora</taxon>
    </lineage>
</organism>
<gene>
    <name evidence="1" type="ORF">DDE19_27860</name>
</gene>
<sequence>ISGWHPLGRRPTYPSGQPRVQLDHILADRHALADLPPVRAVTAPPSTISDHRPLLVDLG</sequence>
<keyword evidence="1" id="KW-0540">Nuclease</keyword>
<dbReference type="Proteomes" id="UP000278981">
    <property type="component" value="Unassembled WGS sequence"/>
</dbReference>
<evidence type="ECO:0000313" key="1">
    <source>
        <dbReference type="EMBL" id="RQX12760.1"/>
    </source>
</evidence>
<evidence type="ECO:0000313" key="2">
    <source>
        <dbReference type="Proteomes" id="UP000278981"/>
    </source>
</evidence>
<protein>
    <submittedName>
        <fullName evidence="1">Endonuclease</fullName>
    </submittedName>
</protein>
<accession>A0A3N9XIG4</accession>
<comment type="caution">
    <text evidence="1">The sequence shown here is derived from an EMBL/GenBank/DDBJ whole genome shotgun (WGS) entry which is preliminary data.</text>
</comment>
<dbReference type="SUPFAM" id="SSF56219">
    <property type="entry name" value="DNase I-like"/>
    <property type="match status" value="1"/>
</dbReference>
<name>A0A3N9XIG4_9ACTN</name>
<proteinExistence type="predicted"/>
<dbReference type="AlphaFoldDB" id="A0A3N9XIG4"/>
<dbReference type="InterPro" id="IPR036691">
    <property type="entry name" value="Endo/exonu/phosph_ase_sf"/>
</dbReference>
<dbReference type="Gene3D" id="3.60.10.10">
    <property type="entry name" value="Endonuclease/exonuclease/phosphatase"/>
    <property type="match status" value="1"/>
</dbReference>
<feature type="non-terminal residue" evidence="1">
    <location>
        <position position="1"/>
    </location>
</feature>
<keyword evidence="1" id="KW-0255">Endonuclease</keyword>
<reference evidence="1 2" key="1">
    <citation type="submission" date="2018-04" db="EMBL/GenBank/DDBJ databases">
        <title>Micromonosporas from Atacama Desert.</title>
        <authorList>
            <person name="Carro L."/>
            <person name="Klenk H.-P."/>
            <person name="Goodfellow M."/>
        </authorList>
    </citation>
    <scope>NUCLEOTIDE SEQUENCE [LARGE SCALE GENOMIC DNA]</scope>
    <source>
        <strain evidence="1 2">LB19</strain>
    </source>
</reference>